<dbReference type="CDD" id="cd00082">
    <property type="entry name" value="HisKA"/>
    <property type="match status" value="1"/>
</dbReference>
<dbReference type="InterPro" id="IPR036890">
    <property type="entry name" value="HATPase_C_sf"/>
</dbReference>
<feature type="domain" description="PAS" evidence="10">
    <location>
        <begin position="254"/>
        <end position="309"/>
    </location>
</feature>
<dbReference type="PROSITE" id="PS50109">
    <property type="entry name" value="HIS_KIN"/>
    <property type="match status" value="1"/>
</dbReference>
<keyword evidence="6" id="KW-0418">Kinase</keyword>
<keyword evidence="3" id="KW-0597">Phosphoprotein</keyword>
<keyword evidence="4" id="KW-0808">Transferase</keyword>
<dbReference type="InterPro" id="IPR000014">
    <property type="entry name" value="PAS"/>
</dbReference>
<sequence length="631" mass="70164">MPSPELAASQVQTLHQSFGHSPHPTFVCTRSGHIVYRNTAADHGYASQQTSSGEPLTLASLAIPTERARIEDALAALNRHMPAIAFDSPLELTQGSRWRFHAHLFGDEAFVVVTLLADSAHTSAPVVAPEQRFRTMARGTHDAIWEWDCESDALYWHAGLQDVLGYDEQTFDPTLDAWAAHVHPDDHDRVVASLHRAVESGKSVWVEEYRFRRADGTWAQVVDRGFAIAFDGDRPTRLIGGINDVTADRQANATIRQQARLIEQTHDAIWVRDFEGIVRFWNPGAERIFGQAREDIIDRALREHALHAETPSLEHVKRRGSWSGVVHRYDRHGNEVILEERWTLLRDGHDAPHAILIVGSDITERHHLQTQFLRIQRMESMGSLAAGIAHDLNNLLAPIHFGIEYLRDELIPPANAPVREVLDEVADSVRSASSMVHHILDFARGNGATRELLDLRQVACEALRIVTRGHAHRITTQVTDNAPRWQVMGVPTQIHQLVLNLCVNARDAIEGDGSIAIAIVECTVTPEQAEADPDASPGNFLRIEVRDDGQGMSPEVLNRVFEPFYTTKDLQQGTGIGLSTSISIVRSHGGFIEVESTPGRGTLFSVFLPAWEGDYDNAHTRSASPEGQDLH</sequence>
<evidence type="ECO:0000256" key="6">
    <source>
        <dbReference type="ARBA" id="ARBA00022777"/>
    </source>
</evidence>
<dbReference type="PRINTS" id="PR00344">
    <property type="entry name" value="BCTRLSENSOR"/>
</dbReference>
<name>A0A5C6XEJ6_9DELT</name>
<dbReference type="EC" id="2.7.13.3" evidence="2"/>
<dbReference type="PANTHER" id="PTHR43065:SF46">
    <property type="entry name" value="C4-DICARBOXYLATE TRANSPORT SENSOR PROTEIN DCTB"/>
    <property type="match status" value="1"/>
</dbReference>
<keyword evidence="7" id="KW-0067">ATP-binding</keyword>
<evidence type="ECO:0000256" key="8">
    <source>
        <dbReference type="ARBA" id="ARBA00023012"/>
    </source>
</evidence>
<dbReference type="InterPro" id="IPR003661">
    <property type="entry name" value="HisK_dim/P_dom"/>
</dbReference>
<dbReference type="SUPFAM" id="SSF55874">
    <property type="entry name" value="ATPase domain of HSP90 chaperone/DNA topoisomerase II/histidine kinase"/>
    <property type="match status" value="1"/>
</dbReference>
<dbReference type="RefSeq" id="WP_146973606.1">
    <property type="nucleotide sequence ID" value="NZ_VOSL01000025.1"/>
</dbReference>
<dbReference type="SMART" id="SM00086">
    <property type="entry name" value="PAC"/>
    <property type="match status" value="2"/>
</dbReference>
<dbReference type="Pfam" id="PF02518">
    <property type="entry name" value="HATPase_c"/>
    <property type="match status" value="1"/>
</dbReference>
<keyword evidence="5" id="KW-0547">Nucleotide-binding</keyword>
<dbReference type="SMART" id="SM00388">
    <property type="entry name" value="HisKA"/>
    <property type="match status" value="1"/>
</dbReference>
<dbReference type="CDD" id="cd00130">
    <property type="entry name" value="PAS"/>
    <property type="match status" value="2"/>
</dbReference>
<dbReference type="InterPro" id="IPR004358">
    <property type="entry name" value="Sig_transdc_His_kin-like_C"/>
</dbReference>
<comment type="caution">
    <text evidence="11">The sequence shown here is derived from an EMBL/GenBank/DDBJ whole genome shotgun (WGS) entry which is preliminary data.</text>
</comment>
<dbReference type="AlphaFoldDB" id="A0A5C6XEJ6"/>
<feature type="domain" description="Histidine kinase" evidence="9">
    <location>
        <begin position="387"/>
        <end position="612"/>
    </location>
</feature>
<dbReference type="GO" id="GO:0000155">
    <property type="term" value="F:phosphorelay sensor kinase activity"/>
    <property type="evidence" value="ECO:0007669"/>
    <property type="project" value="InterPro"/>
</dbReference>
<dbReference type="EMBL" id="VOSL01000025">
    <property type="protein sequence ID" value="TXD39827.1"/>
    <property type="molecule type" value="Genomic_DNA"/>
</dbReference>
<dbReference type="Proteomes" id="UP000321046">
    <property type="component" value="Unassembled WGS sequence"/>
</dbReference>
<dbReference type="Pfam" id="PF00512">
    <property type="entry name" value="HisKA"/>
    <property type="match status" value="1"/>
</dbReference>
<dbReference type="PANTHER" id="PTHR43065">
    <property type="entry name" value="SENSOR HISTIDINE KINASE"/>
    <property type="match status" value="1"/>
</dbReference>
<reference evidence="11 12" key="1">
    <citation type="submission" date="2019-08" db="EMBL/GenBank/DDBJ databases">
        <title>Bradymonadales sp. TMQ2.</title>
        <authorList>
            <person name="Liang Q."/>
        </authorList>
    </citation>
    <scope>NUCLEOTIDE SEQUENCE [LARGE SCALE GENOMIC DNA]</scope>
    <source>
        <strain evidence="11 12">TMQ2</strain>
    </source>
</reference>
<dbReference type="InterPro" id="IPR001610">
    <property type="entry name" value="PAC"/>
</dbReference>
<dbReference type="SUPFAM" id="SSF55785">
    <property type="entry name" value="PYP-like sensor domain (PAS domain)"/>
    <property type="match status" value="2"/>
</dbReference>
<organism evidence="11 12">
    <name type="scientific">Lujinxingia vulgaris</name>
    <dbReference type="NCBI Taxonomy" id="2600176"/>
    <lineage>
        <taxon>Bacteria</taxon>
        <taxon>Deltaproteobacteria</taxon>
        <taxon>Bradymonadales</taxon>
        <taxon>Lujinxingiaceae</taxon>
        <taxon>Lujinxingia</taxon>
    </lineage>
</organism>
<dbReference type="GO" id="GO:0005524">
    <property type="term" value="F:ATP binding"/>
    <property type="evidence" value="ECO:0007669"/>
    <property type="project" value="UniProtKB-KW"/>
</dbReference>
<accession>A0A5C6XEJ6</accession>
<dbReference type="Pfam" id="PF00989">
    <property type="entry name" value="PAS"/>
    <property type="match status" value="1"/>
</dbReference>
<dbReference type="InterPro" id="IPR036097">
    <property type="entry name" value="HisK_dim/P_sf"/>
</dbReference>
<dbReference type="GO" id="GO:0006355">
    <property type="term" value="P:regulation of DNA-templated transcription"/>
    <property type="evidence" value="ECO:0007669"/>
    <property type="project" value="InterPro"/>
</dbReference>
<evidence type="ECO:0000256" key="5">
    <source>
        <dbReference type="ARBA" id="ARBA00022741"/>
    </source>
</evidence>
<dbReference type="NCBIfam" id="TIGR00229">
    <property type="entry name" value="sensory_box"/>
    <property type="match status" value="2"/>
</dbReference>
<proteinExistence type="predicted"/>
<dbReference type="Gene3D" id="3.30.565.10">
    <property type="entry name" value="Histidine kinase-like ATPase, C-terminal domain"/>
    <property type="match status" value="1"/>
</dbReference>
<dbReference type="InterPro" id="IPR005467">
    <property type="entry name" value="His_kinase_dom"/>
</dbReference>
<dbReference type="InterPro" id="IPR013655">
    <property type="entry name" value="PAS_fold_3"/>
</dbReference>
<evidence type="ECO:0000313" key="12">
    <source>
        <dbReference type="Proteomes" id="UP000321046"/>
    </source>
</evidence>
<evidence type="ECO:0000256" key="4">
    <source>
        <dbReference type="ARBA" id="ARBA00022679"/>
    </source>
</evidence>
<evidence type="ECO:0000259" key="9">
    <source>
        <dbReference type="PROSITE" id="PS50109"/>
    </source>
</evidence>
<comment type="catalytic activity">
    <reaction evidence="1">
        <text>ATP + protein L-histidine = ADP + protein N-phospho-L-histidine.</text>
        <dbReference type="EC" id="2.7.13.3"/>
    </reaction>
</comment>
<evidence type="ECO:0000313" key="11">
    <source>
        <dbReference type="EMBL" id="TXD39827.1"/>
    </source>
</evidence>
<evidence type="ECO:0000256" key="2">
    <source>
        <dbReference type="ARBA" id="ARBA00012438"/>
    </source>
</evidence>
<dbReference type="SMART" id="SM00091">
    <property type="entry name" value="PAS"/>
    <property type="match status" value="3"/>
</dbReference>
<evidence type="ECO:0000256" key="3">
    <source>
        <dbReference type="ARBA" id="ARBA00022553"/>
    </source>
</evidence>
<dbReference type="PROSITE" id="PS50112">
    <property type="entry name" value="PAS"/>
    <property type="match status" value="2"/>
</dbReference>
<dbReference type="OrthoDB" id="5408805at2"/>
<keyword evidence="8" id="KW-0902">Two-component regulatory system</keyword>
<dbReference type="InterPro" id="IPR003594">
    <property type="entry name" value="HATPase_dom"/>
</dbReference>
<dbReference type="InterPro" id="IPR013767">
    <property type="entry name" value="PAS_fold"/>
</dbReference>
<dbReference type="SUPFAM" id="SSF47384">
    <property type="entry name" value="Homodimeric domain of signal transducing histidine kinase"/>
    <property type="match status" value="1"/>
</dbReference>
<evidence type="ECO:0000256" key="7">
    <source>
        <dbReference type="ARBA" id="ARBA00022840"/>
    </source>
</evidence>
<dbReference type="SMART" id="SM00387">
    <property type="entry name" value="HATPase_c"/>
    <property type="match status" value="1"/>
</dbReference>
<dbReference type="Gene3D" id="1.10.287.130">
    <property type="match status" value="1"/>
</dbReference>
<evidence type="ECO:0000256" key="1">
    <source>
        <dbReference type="ARBA" id="ARBA00000085"/>
    </source>
</evidence>
<feature type="domain" description="PAS" evidence="10">
    <location>
        <begin position="129"/>
        <end position="201"/>
    </location>
</feature>
<dbReference type="Pfam" id="PF08447">
    <property type="entry name" value="PAS_3"/>
    <property type="match status" value="1"/>
</dbReference>
<dbReference type="InterPro" id="IPR035965">
    <property type="entry name" value="PAS-like_dom_sf"/>
</dbReference>
<protein>
    <recommendedName>
        <fullName evidence="2">histidine kinase</fullName>
        <ecNumber evidence="2">2.7.13.3</ecNumber>
    </recommendedName>
</protein>
<gene>
    <name evidence="11" type="ORF">FRC96_06030</name>
</gene>
<evidence type="ECO:0000259" key="10">
    <source>
        <dbReference type="PROSITE" id="PS50112"/>
    </source>
</evidence>
<dbReference type="Gene3D" id="3.30.450.20">
    <property type="entry name" value="PAS domain"/>
    <property type="match status" value="2"/>
</dbReference>